<sequence length="197" mass="23213">MCNDNKTCISNYQVCDGVSDCQNSEDENQALCKIELGSEWRSSEYGGSFDAHCTSRLDAQIEWHLDQEFVKLNELVHWNITETFRTDQCMHCYTTVIESVDHPIQKCLPYCRIRISQVRNRSDNTFVSKLKFYPVRLSDFGYYYCQVLGHRSNQFHLKYGDSFGKEMELCWFVVGISDQKYILPNFVRRQALCRYDD</sequence>
<dbReference type="EMBL" id="BMAT01001144">
    <property type="protein sequence ID" value="GFR80659.1"/>
    <property type="molecule type" value="Genomic_DNA"/>
</dbReference>
<comment type="caution">
    <text evidence="3">The sequence shown here is derived from an EMBL/GenBank/DDBJ whole genome shotgun (WGS) entry which is preliminary data.</text>
</comment>
<keyword evidence="4" id="KW-1185">Reference proteome</keyword>
<dbReference type="CDD" id="cd00112">
    <property type="entry name" value="LDLa"/>
    <property type="match status" value="1"/>
</dbReference>
<dbReference type="Gene3D" id="2.40.128.620">
    <property type="match status" value="1"/>
</dbReference>
<comment type="caution">
    <text evidence="2">Lacks conserved residue(s) required for the propagation of feature annotation.</text>
</comment>
<dbReference type="InterPro" id="IPR036055">
    <property type="entry name" value="LDL_receptor-like_sf"/>
</dbReference>
<accession>A0AAV4G5D1</accession>
<dbReference type="AlphaFoldDB" id="A0AAV4G5D1"/>
<dbReference type="SUPFAM" id="SSF57424">
    <property type="entry name" value="LDL receptor-like module"/>
    <property type="match status" value="1"/>
</dbReference>
<name>A0AAV4G5D1_9GAST</name>
<keyword evidence="1" id="KW-1015">Disulfide bond</keyword>
<protein>
    <recommendedName>
        <fullName evidence="5">Ig-like domain-containing protein</fullName>
    </recommendedName>
</protein>
<dbReference type="Proteomes" id="UP000762676">
    <property type="component" value="Unassembled WGS sequence"/>
</dbReference>
<evidence type="ECO:0000256" key="2">
    <source>
        <dbReference type="PROSITE-ProRule" id="PRU00124"/>
    </source>
</evidence>
<organism evidence="3 4">
    <name type="scientific">Elysia marginata</name>
    <dbReference type="NCBI Taxonomy" id="1093978"/>
    <lineage>
        <taxon>Eukaryota</taxon>
        <taxon>Metazoa</taxon>
        <taxon>Spiralia</taxon>
        <taxon>Lophotrochozoa</taxon>
        <taxon>Mollusca</taxon>
        <taxon>Gastropoda</taxon>
        <taxon>Heterobranchia</taxon>
        <taxon>Euthyneura</taxon>
        <taxon>Panpulmonata</taxon>
        <taxon>Sacoglossa</taxon>
        <taxon>Placobranchoidea</taxon>
        <taxon>Plakobranchidae</taxon>
        <taxon>Elysia</taxon>
    </lineage>
</organism>
<reference evidence="3 4" key="1">
    <citation type="journal article" date="2021" name="Elife">
        <title>Chloroplast acquisition without the gene transfer in kleptoplastic sea slugs, Plakobranchus ocellatus.</title>
        <authorList>
            <person name="Maeda T."/>
            <person name="Takahashi S."/>
            <person name="Yoshida T."/>
            <person name="Shimamura S."/>
            <person name="Takaki Y."/>
            <person name="Nagai Y."/>
            <person name="Toyoda A."/>
            <person name="Suzuki Y."/>
            <person name="Arimoto A."/>
            <person name="Ishii H."/>
            <person name="Satoh N."/>
            <person name="Nishiyama T."/>
            <person name="Hasebe M."/>
            <person name="Maruyama T."/>
            <person name="Minagawa J."/>
            <person name="Obokata J."/>
            <person name="Shigenobu S."/>
        </authorList>
    </citation>
    <scope>NUCLEOTIDE SEQUENCE [LARGE SCALE GENOMIC DNA]</scope>
</reference>
<evidence type="ECO:0000256" key="1">
    <source>
        <dbReference type="ARBA" id="ARBA00023157"/>
    </source>
</evidence>
<dbReference type="InterPro" id="IPR002172">
    <property type="entry name" value="LDrepeatLR_classA_rpt"/>
</dbReference>
<evidence type="ECO:0000313" key="3">
    <source>
        <dbReference type="EMBL" id="GFR80659.1"/>
    </source>
</evidence>
<dbReference type="SMART" id="SM00192">
    <property type="entry name" value="LDLa"/>
    <property type="match status" value="1"/>
</dbReference>
<gene>
    <name evidence="3" type="ORF">ElyMa_000586800</name>
</gene>
<proteinExistence type="predicted"/>
<dbReference type="PROSITE" id="PS50068">
    <property type="entry name" value="LDLRA_2"/>
    <property type="match status" value="1"/>
</dbReference>
<evidence type="ECO:0008006" key="5">
    <source>
        <dbReference type="Google" id="ProtNLM"/>
    </source>
</evidence>
<evidence type="ECO:0000313" key="4">
    <source>
        <dbReference type="Proteomes" id="UP000762676"/>
    </source>
</evidence>